<dbReference type="EMBL" id="CABPSM010000009">
    <property type="protein sequence ID" value="VVE23850.1"/>
    <property type="molecule type" value="Genomic_DNA"/>
</dbReference>
<sequence>MSRAFCLAALAVLYIDVICPLQRDAFCEEKDRWKLK</sequence>
<name>A0A5E4WJT3_9BURK</name>
<accession>A0A5E4WJT3</accession>
<organism evidence="1 2">
    <name type="scientific">Pandoraea horticolens</name>
    <dbReference type="NCBI Taxonomy" id="2508298"/>
    <lineage>
        <taxon>Bacteria</taxon>
        <taxon>Pseudomonadati</taxon>
        <taxon>Pseudomonadota</taxon>
        <taxon>Betaproteobacteria</taxon>
        <taxon>Burkholderiales</taxon>
        <taxon>Burkholderiaceae</taxon>
        <taxon>Pandoraea</taxon>
    </lineage>
</organism>
<gene>
    <name evidence="1" type="ORF">PHO31112_03273</name>
</gene>
<reference evidence="1 2" key="1">
    <citation type="submission" date="2019-08" db="EMBL/GenBank/DDBJ databases">
        <authorList>
            <person name="Peeters C."/>
        </authorList>
    </citation>
    <scope>NUCLEOTIDE SEQUENCE [LARGE SCALE GENOMIC DNA]</scope>
    <source>
        <strain evidence="1 2">LMG 31112</strain>
    </source>
</reference>
<keyword evidence="2" id="KW-1185">Reference proteome</keyword>
<evidence type="ECO:0000313" key="2">
    <source>
        <dbReference type="Proteomes" id="UP000343317"/>
    </source>
</evidence>
<dbReference type="AlphaFoldDB" id="A0A5E4WJT3"/>
<evidence type="ECO:0000313" key="1">
    <source>
        <dbReference type="EMBL" id="VVE23850.1"/>
    </source>
</evidence>
<protein>
    <submittedName>
        <fullName evidence="1">Uncharacterized protein</fullName>
    </submittedName>
</protein>
<dbReference type="Proteomes" id="UP000343317">
    <property type="component" value="Unassembled WGS sequence"/>
</dbReference>
<proteinExistence type="predicted"/>